<comment type="caution">
    <text evidence="2">The sequence shown here is derived from an EMBL/GenBank/DDBJ whole genome shotgun (WGS) entry which is preliminary data.</text>
</comment>
<dbReference type="PROSITE" id="PS51186">
    <property type="entry name" value="GNAT"/>
    <property type="match status" value="1"/>
</dbReference>
<dbReference type="Pfam" id="PF00583">
    <property type="entry name" value="Acetyltransf_1"/>
    <property type="match status" value="1"/>
</dbReference>
<dbReference type="CDD" id="cd04301">
    <property type="entry name" value="NAT_SF"/>
    <property type="match status" value="1"/>
</dbReference>
<dbReference type="GO" id="GO:0016747">
    <property type="term" value="F:acyltransferase activity, transferring groups other than amino-acyl groups"/>
    <property type="evidence" value="ECO:0007669"/>
    <property type="project" value="InterPro"/>
</dbReference>
<dbReference type="RefSeq" id="WP_196192206.1">
    <property type="nucleotide sequence ID" value="NZ_JADPRT010000001.1"/>
</dbReference>
<dbReference type="Gene3D" id="3.40.630.30">
    <property type="match status" value="1"/>
</dbReference>
<organism evidence="2 3">
    <name type="scientific">Streptacidiphilus fuscans</name>
    <dbReference type="NCBI Taxonomy" id="2789292"/>
    <lineage>
        <taxon>Bacteria</taxon>
        <taxon>Bacillati</taxon>
        <taxon>Actinomycetota</taxon>
        <taxon>Actinomycetes</taxon>
        <taxon>Kitasatosporales</taxon>
        <taxon>Streptomycetaceae</taxon>
        <taxon>Streptacidiphilus</taxon>
    </lineage>
</organism>
<dbReference type="Proteomes" id="UP000657385">
    <property type="component" value="Unassembled WGS sequence"/>
</dbReference>
<protein>
    <submittedName>
        <fullName evidence="2">GNAT family N-acetyltransferase</fullName>
    </submittedName>
</protein>
<dbReference type="EMBL" id="JADPRT010000001">
    <property type="protein sequence ID" value="MBF9067055.1"/>
    <property type="molecule type" value="Genomic_DNA"/>
</dbReference>
<dbReference type="InterPro" id="IPR000182">
    <property type="entry name" value="GNAT_dom"/>
</dbReference>
<proteinExistence type="predicted"/>
<dbReference type="InterPro" id="IPR016181">
    <property type="entry name" value="Acyl_CoA_acyltransferase"/>
</dbReference>
<reference evidence="2" key="1">
    <citation type="submission" date="2020-11" db="EMBL/GenBank/DDBJ databases">
        <title>Isolation and identification of active actinomycetes.</title>
        <authorList>
            <person name="Yu B."/>
        </authorList>
    </citation>
    <scope>NUCLEOTIDE SEQUENCE</scope>
    <source>
        <strain evidence="2">NEAU-YB345</strain>
    </source>
</reference>
<accession>A0A931FCD2</accession>
<evidence type="ECO:0000313" key="3">
    <source>
        <dbReference type="Proteomes" id="UP000657385"/>
    </source>
</evidence>
<dbReference type="AlphaFoldDB" id="A0A931FCD2"/>
<name>A0A931FCD2_9ACTN</name>
<dbReference type="SUPFAM" id="SSF55729">
    <property type="entry name" value="Acyl-CoA N-acyltransferases (Nat)"/>
    <property type="match status" value="1"/>
</dbReference>
<keyword evidence="3" id="KW-1185">Reference proteome</keyword>
<gene>
    <name evidence="2" type="ORF">I2501_03245</name>
</gene>
<evidence type="ECO:0000259" key="1">
    <source>
        <dbReference type="PROSITE" id="PS51186"/>
    </source>
</evidence>
<sequence length="262" mass="28536">MDQRAVLARFDEQMRRNARPDDPAARVERIGAVVRQVGARADDWNGVLWSGLDDATADAAIAAQVDYFTSLEREFEWKLYSHDTPADLSARLLAAGFVPDPAETLMVADVKAVKAVGAHAELPDGIRLERVTDAAGVDLAADVHEQAFGTSADRLRLRLASQLRGRPETFSLVVAMAGDVPVCAARMELHPGTDFASLWGGGTVPAWRGRGVYRALVAHRARIAAELGYRYLQVDASDQSRPILERLGFVPLSSTVPHVFRP</sequence>
<feature type="domain" description="N-acetyltransferase" evidence="1">
    <location>
        <begin position="126"/>
        <end position="262"/>
    </location>
</feature>
<evidence type="ECO:0000313" key="2">
    <source>
        <dbReference type="EMBL" id="MBF9067055.1"/>
    </source>
</evidence>